<protein>
    <submittedName>
        <fullName evidence="2">5-methylcytosine-specific restriction endonuclease McrA</fullName>
    </submittedName>
</protein>
<dbReference type="GO" id="GO:0008270">
    <property type="term" value="F:zinc ion binding"/>
    <property type="evidence" value="ECO:0007669"/>
    <property type="project" value="InterPro"/>
</dbReference>
<keyword evidence="2" id="KW-0540">Nuclease</keyword>
<comment type="caution">
    <text evidence="2">The sequence shown here is derived from an EMBL/GenBank/DDBJ whole genome shotgun (WGS) entry which is preliminary data.</text>
</comment>
<gene>
    <name evidence="2" type="ORF">GGR89_002062</name>
</gene>
<dbReference type="CDD" id="cd00085">
    <property type="entry name" value="HNHc"/>
    <property type="match status" value="1"/>
</dbReference>
<dbReference type="GO" id="GO:0003676">
    <property type="term" value="F:nucleic acid binding"/>
    <property type="evidence" value="ECO:0007669"/>
    <property type="project" value="InterPro"/>
</dbReference>
<evidence type="ECO:0000313" key="3">
    <source>
        <dbReference type="Proteomes" id="UP000531251"/>
    </source>
</evidence>
<sequence length="247" mass="27920">MIKLFRGEPPKSLTSASVASLTSEYTTSGKSVWNLESIKKALLAYSSSKCAYCEESLDIASNYMEVEHFYPKVPHSHLVVEWKNLLPACKRCNTSKGKYDPATDGMIVNPADVYPQKHLYFSELTLRYRDDIGERTILACNLNRTDRLFRVRSDLHAAMHHSLERTRSDMKTYLAGNTSYENEQKIVRSVASLLKSADPKKPYAAFLASSLLSDPTYIWIKESLQGSGLWEPLDKLEQSAKSVQLAR</sequence>
<organism evidence="2 3">
    <name type="scientific">Sphingomonas trueperi</name>
    <dbReference type="NCBI Taxonomy" id="53317"/>
    <lineage>
        <taxon>Bacteria</taxon>
        <taxon>Pseudomonadati</taxon>
        <taxon>Pseudomonadota</taxon>
        <taxon>Alphaproteobacteria</taxon>
        <taxon>Sphingomonadales</taxon>
        <taxon>Sphingomonadaceae</taxon>
        <taxon>Sphingomonas</taxon>
    </lineage>
</organism>
<feature type="domain" description="HNH nuclease" evidence="1">
    <location>
        <begin position="37"/>
        <end position="94"/>
    </location>
</feature>
<accession>A0A7X5XYJ9</accession>
<dbReference type="GO" id="GO:0004519">
    <property type="term" value="F:endonuclease activity"/>
    <property type="evidence" value="ECO:0007669"/>
    <property type="project" value="UniProtKB-KW"/>
</dbReference>
<dbReference type="Proteomes" id="UP000531251">
    <property type="component" value="Unassembled WGS sequence"/>
</dbReference>
<reference evidence="2 3" key="1">
    <citation type="submission" date="2020-03" db="EMBL/GenBank/DDBJ databases">
        <title>Genomic Encyclopedia of Type Strains, Phase IV (KMG-IV): sequencing the most valuable type-strain genomes for metagenomic binning, comparative biology and taxonomic classification.</title>
        <authorList>
            <person name="Goeker M."/>
        </authorList>
    </citation>
    <scope>NUCLEOTIDE SEQUENCE [LARGE SCALE GENOMIC DNA]</scope>
    <source>
        <strain evidence="2 3">DSM 7225</strain>
    </source>
</reference>
<dbReference type="InterPro" id="IPR003615">
    <property type="entry name" value="HNH_nuc"/>
</dbReference>
<keyword evidence="3" id="KW-1185">Reference proteome</keyword>
<evidence type="ECO:0000259" key="1">
    <source>
        <dbReference type="SMART" id="SM00507"/>
    </source>
</evidence>
<dbReference type="Pfam" id="PF01844">
    <property type="entry name" value="HNH"/>
    <property type="match status" value="1"/>
</dbReference>
<dbReference type="Gene3D" id="1.10.30.50">
    <property type="match status" value="1"/>
</dbReference>
<evidence type="ECO:0000313" key="2">
    <source>
        <dbReference type="EMBL" id="NJB97747.1"/>
    </source>
</evidence>
<dbReference type="SMART" id="SM00507">
    <property type="entry name" value="HNHc"/>
    <property type="match status" value="1"/>
</dbReference>
<keyword evidence="2" id="KW-0378">Hydrolase</keyword>
<dbReference type="InterPro" id="IPR002711">
    <property type="entry name" value="HNH"/>
</dbReference>
<dbReference type="RefSeq" id="WP_167712880.1">
    <property type="nucleotide sequence ID" value="NZ_BAAADY010000006.1"/>
</dbReference>
<proteinExistence type="predicted"/>
<dbReference type="EMBL" id="JAATJB010000005">
    <property type="protein sequence ID" value="NJB97747.1"/>
    <property type="molecule type" value="Genomic_DNA"/>
</dbReference>
<name>A0A7X5XYJ9_9SPHN</name>
<keyword evidence="2" id="KW-0255">Endonuclease</keyword>
<dbReference type="AlphaFoldDB" id="A0A7X5XYJ9"/>